<accession>A0ABD8AIX1</accession>
<organism evidence="2 3">
    <name type="scientific">Mycoplasmopsis cynos</name>
    <dbReference type="NCBI Taxonomy" id="171284"/>
    <lineage>
        <taxon>Bacteria</taxon>
        <taxon>Bacillati</taxon>
        <taxon>Mycoplasmatota</taxon>
        <taxon>Mycoplasmoidales</taxon>
        <taxon>Metamycoplasmataceae</taxon>
        <taxon>Mycoplasmopsis</taxon>
    </lineage>
</organism>
<evidence type="ECO:0000313" key="2">
    <source>
        <dbReference type="EMBL" id="WQQ19726.1"/>
    </source>
</evidence>
<feature type="transmembrane region" description="Helical" evidence="1">
    <location>
        <begin position="316"/>
        <end position="335"/>
    </location>
</feature>
<evidence type="ECO:0000256" key="1">
    <source>
        <dbReference type="SAM" id="Phobius"/>
    </source>
</evidence>
<keyword evidence="1" id="KW-1133">Transmembrane helix</keyword>
<feature type="transmembrane region" description="Helical" evidence="1">
    <location>
        <begin position="73"/>
        <end position="93"/>
    </location>
</feature>
<dbReference type="Proteomes" id="UP001327314">
    <property type="component" value="Chromosome"/>
</dbReference>
<name>A0ABD8AIX1_9BACT</name>
<proteinExistence type="predicted"/>
<dbReference type="Pfam" id="PF11335">
    <property type="entry name" value="DUF3137"/>
    <property type="match status" value="1"/>
</dbReference>
<reference evidence="2 3" key="1">
    <citation type="submission" date="2023-12" db="EMBL/GenBank/DDBJ databases">
        <title>Hybrid Genome Assemblies of Mycoplasma cynos and Mycoplasma felis isolated from Dogs and Cats with Infectious Respiratory Disease.</title>
        <authorList>
            <person name="Framst I."/>
            <person name="Cai H."/>
            <person name="Ramesh P."/>
            <person name="Maboni G."/>
        </authorList>
    </citation>
    <scope>NUCLEOTIDE SEQUENCE [LARGE SCALE GENOMIC DNA]</scope>
    <source>
        <strain evidence="2 3">30510</strain>
    </source>
</reference>
<dbReference type="EMBL" id="CP141046">
    <property type="protein sequence ID" value="WQQ19726.1"/>
    <property type="molecule type" value="Genomic_DNA"/>
</dbReference>
<gene>
    <name evidence="2" type="ORF">RRG46_02655</name>
</gene>
<dbReference type="InterPro" id="IPR021484">
    <property type="entry name" value="DUF3137"/>
</dbReference>
<sequence length="340" mass="40451">MKVVSDYKKFDAYKLEVDEKLVPLFKEVIDEAFAKVNQTLLKRYQILMWSFYGFGALMFLLGIGLFFNSFDYGLLIISLFGIISAIIGAIFNIKIYKVKKSVYNEINQNINDNLLYKKAFEILEPKFKYLGKSENIITPREIEVYRWDVPAGAEIEKVSHEKSWIIDGKYPVGLVNVKWFQIIERSNNKEKEIRYYYSSLIKIDTRLLKEKGFSFTLFKSFSFWSNLQKIKLENSDFVKTFKVRSDDELKIRQMYTPLSMELSMQRYQDNKNSKVTKFHIYSTGEYIYYTFSSDMGFMELDIPFTLNKNKVVNKTYYDFMIDTYTFYYLLSIIYIPNYLD</sequence>
<protein>
    <submittedName>
        <fullName evidence="2">DUF3137 domain-containing protein</fullName>
    </submittedName>
</protein>
<dbReference type="AlphaFoldDB" id="A0ABD8AIX1"/>
<dbReference type="RefSeq" id="WP_284531594.1">
    <property type="nucleotide sequence ID" value="NZ_CP103991.1"/>
</dbReference>
<keyword evidence="1" id="KW-0812">Transmembrane</keyword>
<evidence type="ECO:0000313" key="3">
    <source>
        <dbReference type="Proteomes" id="UP001327314"/>
    </source>
</evidence>
<keyword evidence="1" id="KW-0472">Membrane</keyword>
<feature type="transmembrane region" description="Helical" evidence="1">
    <location>
        <begin position="46"/>
        <end position="67"/>
    </location>
</feature>